<feature type="non-terminal residue" evidence="2">
    <location>
        <position position="1"/>
    </location>
</feature>
<dbReference type="EMBL" id="JAMKFB020000010">
    <property type="protein sequence ID" value="KAL0182202.1"/>
    <property type="molecule type" value="Genomic_DNA"/>
</dbReference>
<organism evidence="2 3">
    <name type="scientific">Cirrhinus mrigala</name>
    <name type="common">Mrigala</name>
    <dbReference type="NCBI Taxonomy" id="683832"/>
    <lineage>
        <taxon>Eukaryota</taxon>
        <taxon>Metazoa</taxon>
        <taxon>Chordata</taxon>
        <taxon>Craniata</taxon>
        <taxon>Vertebrata</taxon>
        <taxon>Euteleostomi</taxon>
        <taxon>Actinopterygii</taxon>
        <taxon>Neopterygii</taxon>
        <taxon>Teleostei</taxon>
        <taxon>Ostariophysi</taxon>
        <taxon>Cypriniformes</taxon>
        <taxon>Cyprinidae</taxon>
        <taxon>Labeoninae</taxon>
        <taxon>Labeonini</taxon>
        <taxon>Cirrhinus</taxon>
    </lineage>
</organism>
<proteinExistence type="predicted"/>
<reference evidence="2 3" key="1">
    <citation type="submission" date="2024-05" db="EMBL/GenBank/DDBJ databases">
        <title>Genome sequencing and assembly of Indian major carp, Cirrhinus mrigala (Hamilton, 1822).</title>
        <authorList>
            <person name="Mohindra V."/>
            <person name="Chowdhury L.M."/>
            <person name="Lal K."/>
            <person name="Jena J.K."/>
        </authorList>
    </citation>
    <scope>NUCLEOTIDE SEQUENCE [LARGE SCALE GENOMIC DNA]</scope>
    <source>
        <strain evidence="2">CM1030</strain>
        <tissue evidence="2">Blood</tissue>
    </source>
</reference>
<feature type="region of interest" description="Disordered" evidence="1">
    <location>
        <begin position="45"/>
        <end position="73"/>
    </location>
</feature>
<sequence length="73" mass="7649">PVQTVGGVGTPQFKTIIPLTTPPNVQQIQVPGSRFHYVRLVTATTGSSTAQSGSSTNTNPSIQPGQYITVKPI</sequence>
<accession>A0ABD0Q8B4</accession>
<evidence type="ECO:0000313" key="3">
    <source>
        <dbReference type="Proteomes" id="UP001529510"/>
    </source>
</evidence>
<gene>
    <name evidence="2" type="ORF">M9458_021577</name>
</gene>
<feature type="compositionally biased region" description="Low complexity" evidence="1">
    <location>
        <begin position="45"/>
        <end position="59"/>
    </location>
</feature>
<evidence type="ECO:0000256" key="1">
    <source>
        <dbReference type="SAM" id="MobiDB-lite"/>
    </source>
</evidence>
<protein>
    <submittedName>
        <fullName evidence="2">Uncharacterized protein</fullName>
    </submittedName>
</protein>
<dbReference type="AlphaFoldDB" id="A0ABD0Q8B4"/>
<name>A0ABD0Q8B4_CIRMR</name>
<comment type="caution">
    <text evidence="2">The sequence shown here is derived from an EMBL/GenBank/DDBJ whole genome shotgun (WGS) entry which is preliminary data.</text>
</comment>
<evidence type="ECO:0000313" key="2">
    <source>
        <dbReference type="EMBL" id="KAL0182202.1"/>
    </source>
</evidence>
<dbReference type="Proteomes" id="UP001529510">
    <property type="component" value="Unassembled WGS sequence"/>
</dbReference>
<keyword evidence="3" id="KW-1185">Reference proteome</keyword>